<dbReference type="InterPro" id="IPR036388">
    <property type="entry name" value="WH-like_DNA-bd_sf"/>
</dbReference>
<dbReference type="InterPro" id="IPR036390">
    <property type="entry name" value="WH_DNA-bd_sf"/>
</dbReference>
<evidence type="ECO:0000256" key="4">
    <source>
        <dbReference type="PIRSR" id="PIRSR005739-1"/>
    </source>
</evidence>
<accession>A0A516T9N0</accession>
<feature type="active site" description="Proton acceptor" evidence="4">
    <location>
        <position position="262"/>
    </location>
</feature>
<evidence type="ECO:0000256" key="2">
    <source>
        <dbReference type="ARBA" id="ARBA00022679"/>
    </source>
</evidence>
<evidence type="ECO:0000259" key="7">
    <source>
        <dbReference type="Pfam" id="PF08100"/>
    </source>
</evidence>
<dbReference type="InterPro" id="IPR029063">
    <property type="entry name" value="SAM-dependent_MTases_sf"/>
</dbReference>
<feature type="compositionally biased region" description="Polar residues" evidence="5">
    <location>
        <begin position="1"/>
        <end position="10"/>
    </location>
</feature>
<protein>
    <submittedName>
        <fullName evidence="8">O-methyltransferase</fullName>
    </submittedName>
</protein>
<dbReference type="EMBL" id="MK501817">
    <property type="protein sequence ID" value="QDQ37877.1"/>
    <property type="molecule type" value="Genomic_DNA"/>
</dbReference>
<feature type="domain" description="O-methyltransferase C-terminal" evidence="6">
    <location>
        <begin position="128"/>
        <end position="333"/>
    </location>
</feature>
<dbReference type="AlphaFoldDB" id="A0A516T9N0"/>
<dbReference type="PANTHER" id="PTHR43712:SF2">
    <property type="entry name" value="O-METHYLTRANSFERASE CICE"/>
    <property type="match status" value="1"/>
</dbReference>
<dbReference type="GO" id="GO:0046983">
    <property type="term" value="F:protein dimerization activity"/>
    <property type="evidence" value="ECO:0007669"/>
    <property type="project" value="InterPro"/>
</dbReference>
<sequence length="357" mass="38368">MAGPDNATTATEDERSMSSEPALESSLRLLEIGDGFIYARALHLAAELRIADLLAQGPRSALQLADATGTHAPSLHRMLRTLAACGVFTETAPGTFGMTALAQPLRSDHPHSVRTTVAQGGRLTAETFRHAEHALRTGEGAFEKTFGQPVWEYLKEHPKEGTDFDTAMQEHSRVERAAVVEAYDFSDATRIVDIGGGNGTLLVAVLREAPEATGVLFDLPHVVERNRIGESGLADRCAVVGGDIFGELPSGGDLYMMKSVLHGWTDDQAVSILEGCRRAMRPDGRLLLIERVIPKGDTPHASKAFDFAMLVMAGGQERTGDEYTALLDKAGFRVTRVIGTASVQSVVEAVPVGERPR</sequence>
<organism evidence="8">
    <name type="scientific">Streptomyces vinaceusdrappus</name>
    <dbReference type="NCBI Taxonomy" id="67376"/>
    <lineage>
        <taxon>Bacteria</taxon>
        <taxon>Bacillati</taxon>
        <taxon>Actinomycetota</taxon>
        <taxon>Actinomycetes</taxon>
        <taxon>Kitasatosporales</taxon>
        <taxon>Streptomycetaceae</taxon>
        <taxon>Streptomyces</taxon>
        <taxon>Streptomyces rochei group</taxon>
    </lineage>
</organism>
<dbReference type="Pfam" id="PF00891">
    <property type="entry name" value="Methyltransf_2"/>
    <property type="match status" value="1"/>
</dbReference>
<evidence type="ECO:0000256" key="5">
    <source>
        <dbReference type="SAM" id="MobiDB-lite"/>
    </source>
</evidence>
<dbReference type="Pfam" id="PF08100">
    <property type="entry name" value="Dimerisation"/>
    <property type="match status" value="1"/>
</dbReference>
<dbReference type="InterPro" id="IPR001077">
    <property type="entry name" value="COMT_C"/>
</dbReference>
<dbReference type="Gene3D" id="3.40.50.150">
    <property type="entry name" value="Vaccinia Virus protein VP39"/>
    <property type="match status" value="1"/>
</dbReference>
<dbReference type="CDD" id="cd02440">
    <property type="entry name" value="AdoMet_MTases"/>
    <property type="match status" value="1"/>
</dbReference>
<evidence type="ECO:0000259" key="6">
    <source>
        <dbReference type="Pfam" id="PF00891"/>
    </source>
</evidence>
<evidence type="ECO:0000256" key="1">
    <source>
        <dbReference type="ARBA" id="ARBA00022603"/>
    </source>
</evidence>
<evidence type="ECO:0000313" key="8">
    <source>
        <dbReference type="EMBL" id="QDQ37877.1"/>
    </source>
</evidence>
<feature type="region of interest" description="Disordered" evidence="5">
    <location>
        <begin position="1"/>
        <end position="21"/>
    </location>
</feature>
<dbReference type="InterPro" id="IPR012967">
    <property type="entry name" value="COMT_dimerisation"/>
</dbReference>
<dbReference type="GO" id="GO:0032259">
    <property type="term" value="P:methylation"/>
    <property type="evidence" value="ECO:0007669"/>
    <property type="project" value="UniProtKB-KW"/>
</dbReference>
<feature type="domain" description="O-methyltransferase dimerisation" evidence="7">
    <location>
        <begin position="31"/>
        <end position="103"/>
    </location>
</feature>
<reference evidence="8" key="1">
    <citation type="journal article" date="2019" name="Org. Lett.">
        <title>Discovery of Druggability-Improved Analogues by Investigation of the LL-D49194?1 Biosynthetic Pathway.</title>
        <authorList>
            <person name="Dong L."/>
            <person name="Shen Y."/>
            <person name="Hou X.-F."/>
            <person name="Li W.-J."/>
            <person name="Tang G.-L."/>
        </authorList>
    </citation>
    <scope>NUCLEOTIDE SEQUENCE</scope>
    <source>
        <strain evidence="8">NRRL15735</strain>
    </source>
</reference>
<dbReference type="InterPro" id="IPR016461">
    <property type="entry name" value="COMT-like"/>
</dbReference>
<dbReference type="PANTHER" id="PTHR43712">
    <property type="entry name" value="PUTATIVE (AFU_ORTHOLOGUE AFUA_4G14580)-RELATED"/>
    <property type="match status" value="1"/>
</dbReference>
<keyword evidence="2 8" id="KW-0808">Transferase</keyword>
<dbReference type="SUPFAM" id="SSF46785">
    <property type="entry name" value="Winged helix' DNA-binding domain"/>
    <property type="match status" value="1"/>
</dbReference>
<dbReference type="PROSITE" id="PS51683">
    <property type="entry name" value="SAM_OMT_II"/>
    <property type="match status" value="1"/>
</dbReference>
<dbReference type="PIRSF" id="PIRSF005739">
    <property type="entry name" value="O-mtase"/>
    <property type="match status" value="1"/>
</dbReference>
<dbReference type="Gene3D" id="1.10.10.10">
    <property type="entry name" value="Winged helix-like DNA-binding domain superfamily/Winged helix DNA-binding domain"/>
    <property type="match status" value="1"/>
</dbReference>
<keyword evidence="3" id="KW-0949">S-adenosyl-L-methionine</keyword>
<dbReference type="SUPFAM" id="SSF53335">
    <property type="entry name" value="S-adenosyl-L-methionine-dependent methyltransferases"/>
    <property type="match status" value="1"/>
</dbReference>
<proteinExistence type="predicted"/>
<dbReference type="GO" id="GO:0008171">
    <property type="term" value="F:O-methyltransferase activity"/>
    <property type="evidence" value="ECO:0007669"/>
    <property type="project" value="InterPro"/>
</dbReference>
<keyword evidence="1 8" id="KW-0489">Methyltransferase</keyword>
<evidence type="ECO:0000256" key="3">
    <source>
        <dbReference type="ARBA" id="ARBA00022691"/>
    </source>
</evidence>
<name>A0A516T9N0_9ACTN</name>